<dbReference type="Pfam" id="PF18475">
    <property type="entry name" value="PIN7"/>
    <property type="match status" value="1"/>
</dbReference>
<name>A0A5M6CZ10_9BACT</name>
<protein>
    <recommendedName>
        <fullName evidence="1">PIN-like domain-containing protein</fullName>
    </recommendedName>
</protein>
<comment type="caution">
    <text evidence="2">The sequence shown here is derived from an EMBL/GenBank/DDBJ whole genome shotgun (WGS) entry which is preliminary data.</text>
</comment>
<sequence>MKTNYILIDYENLPVEDVPVDPSLPVKVIVFLGKTQKKIPVSLILSLQPLGARAEFIEVSFGGKNALDFCLVYELGRLNATDSGQNYYILSSDKAFESLVKNMRLRGVSINRVEGLNEIPLLRRACYRTTKERSDFVAESLRGRSSGLPRNRTTLANSIAHLFRKTLTDDEVDEVVQDLERRCLVSFAGELASYHLTANACSGVGQLSKALPQNASPIA</sequence>
<proteinExistence type="predicted"/>
<evidence type="ECO:0000259" key="1">
    <source>
        <dbReference type="Pfam" id="PF18475"/>
    </source>
</evidence>
<dbReference type="EMBL" id="VWOX01000013">
    <property type="protein sequence ID" value="KAA5540467.1"/>
    <property type="molecule type" value="Genomic_DNA"/>
</dbReference>
<dbReference type="RefSeq" id="WP_150078461.1">
    <property type="nucleotide sequence ID" value="NZ_VWOX01000013.1"/>
</dbReference>
<feature type="domain" description="PIN-like" evidence="1">
    <location>
        <begin position="7"/>
        <end position="107"/>
    </location>
</feature>
<evidence type="ECO:0000313" key="3">
    <source>
        <dbReference type="Proteomes" id="UP000324479"/>
    </source>
</evidence>
<reference evidence="2 3" key="1">
    <citation type="submission" date="2019-08" db="EMBL/GenBank/DDBJ databases">
        <authorList>
            <person name="Dhanesh K."/>
            <person name="Kumar G."/>
            <person name="Sasikala C."/>
            <person name="Venkata Ramana C."/>
        </authorList>
    </citation>
    <scope>NUCLEOTIDE SEQUENCE [LARGE SCALE GENOMIC DNA]</scope>
    <source>
        <strain evidence="2 3">JC645</strain>
    </source>
</reference>
<gene>
    <name evidence="2" type="ORF">FYK55_20875</name>
</gene>
<evidence type="ECO:0000313" key="2">
    <source>
        <dbReference type="EMBL" id="KAA5540467.1"/>
    </source>
</evidence>
<dbReference type="AlphaFoldDB" id="A0A5M6CZ10"/>
<accession>A0A5M6CZ10</accession>
<dbReference type="InterPro" id="IPR041494">
    <property type="entry name" value="PIN7"/>
</dbReference>
<organism evidence="2 3">
    <name type="scientific">Roseiconus nitratireducens</name>
    <dbReference type="NCBI Taxonomy" id="2605748"/>
    <lineage>
        <taxon>Bacteria</taxon>
        <taxon>Pseudomonadati</taxon>
        <taxon>Planctomycetota</taxon>
        <taxon>Planctomycetia</taxon>
        <taxon>Pirellulales</taxon>
        <taxon>Pirellulaceae</taxon>
        <taxon>Roseiconus</taxon>
    </lineage>
</organism>
<keyword evidence="3" id="KW-1185">Reference proteome</keyword>
<dbReference type="Proteomes" id="UP000324479">
    <property type="component" value="Unassembled WGS sequence"/>
</dbReference>